<keyword evidence="3" id="KW-0645">Protease</keyword>
<feature type="domain" description="PDZ" evidence="11">
    <location>
        <begin position="127"/>
        <end position="189"/>
    </location>
</feature>
<organism evidence="12">
    <name type="scientific">marine sediment metagenome</name>
    <dbReference type="NCBI Taxonomy" id="412755"/>
    <lineage>
        <taxon>unclassified sequences</taxon>
        <taxon>metagenomes</taxon>
        <taxon>ecological metagenomes</taxon>
    </lineage>
</organism>
<proteinExistence type="predicted"/>
<dbReference type="Pfam" id="PF17820">
    <property type="entry name" value="PDZ_6"/>
    <property type="match status" value="1"/>
</dbReference>
<dbReference type="GO" id="GO:0004222">
    <property type="term" value="F:metalloendopeptidase activity"/>
    <property type="evidence" value="ECO:0007669"/>
    <property type="project" value="InterPro"/>
</dbReference>
<evidence type="ECO:0000256" key="3">
    <source>
        <dbReference type="ARBA" id="ARBA00022670"/>
    </source>
</evidence>
<evidence type="ECO:0000256" key="6">
    <source>
        <dbReference type="ARBA" id="ARBA00022833"/>
    </source>
</evidence>
<protein>
    <recommendedName>
        <fullName evidence="11">PDZ domain-containing protein</fullName>
    </recommendedName>
</protein>
<dbReference type="InterPro" id="IPR008915">
    <property type="entry name" value="Peptidase_M50"/>
</dbReference>
<comment type="subcellular location">
    <subcellularLocation>
        <location evidence="2">Membrane</location>
        <topology evidence="2">Multi-pass membrane protein</topology>
    </subcellularLocation>
</comment>
<dbReference type="CDD" id="cd06163">
    <property type="entry name" value="S2P-M50_PDZ_RseP-like"/>
    <property type="match status" value="1"/>
</dbReference>
<dbReference type="Pfam" id="PF02163">
    <property type="entry name" value="Peptidase_M50"/>
    <property type="match status" value="1"/>
</dbReference>
<dbReference type="CDD" id="cd23081">
    <property type="entry name" value="cpPDZ_EcRseP-like"/>
    <property type="match status" value="1"/>
</dbReference>
<keyword evidence="4 10" id="KW-0812">Transmembrane</keyword>
<dbReference type="SUPFAM" id="SSF50156">
    <property type="entry name" value="PDZ domain-like"/>
    <property type="match status" value="1"/>
</dbReference>
<dbReference type="PROSITE" id="PS50106">
    <property type="entry name" value="PDZ"/>
    <property type="match status" value="1"/>
</dbReference>
<evidence type="ECO:0000256" key="5">
    <source>
        <dbReference type="ARBA" id="ARBA00022801"/>
    </source>
</evidence>
<dbReference type="AlphaFoldDB" id="X1KZR6"/>
<evidence type="ECO:0000256" key="7">
    <source>
        <dbReference type="ARBA" id="ARBA00022989"/>
    </source>
</evidence>
<dbReference type="EMBL" id="BARV01000496">
    <property type="protein sequence ID" value="GAH99130.1"/>
    <property type="molecule type" value="Genomic_DNA"/>
</dbReference>
<dbReference type="PANTHER" id="PTHR42837">
    <property type="entry name" value="REGULATOR OF SIGMA-E PROTEASE RSEP"/>
    <property type="match status" value="1"/>
</dbReference>
<dbReference type="SMART" id="SM00228">
    <property type="entry name" value="PDZ"/>
    <property type="match status" value="1"/>
</dbReference>
<dbReference type="InterPro" id="IPR041489">
    <property type="entry name" value="PDZ_6"/>
</dbReference>
<evidence type="ECO:0000256" key="4">
    <source>
        <dbReference type="ARBA" id="ARBA00022692"/>
    </source>
</evidence>
<keyword evidence="7 10" id="KW-1133">Transmembrane helix</keyword>
<feature type="transmembrane region" description="Helical" evidence="10">
    <location>
        <begin position="274"/>
        <end position="294"/>
    </location>
</feature>
<evidence type="ECO:0000256" key="10">
    <source>
        <dbReference type="SAM" id="Phobius"/>
    </source>
</evidence>
<evidence type="ECO:0000256" key="9">
    <source>
        <dbReference type="ARBA" id="ARBA00023136"/>
    </source>
</evidence>
<dbReference type="InterPro" id="IPR004387">
    <property type="entry name" value="Pept_M50_Zn"/>
</dbReference>
<keyword evidence="8" id="KW-0482">Metalloprotease</keyword>
<comment type="cofactor">
    <cofactor evidence="1">
        <name>Zn(2+)</name>
        <dbReference type="ChEBI" id="CHEBI:29105"/>
    </cofactor>
</comment>
<dbReference type="Gene3D" id="2.30.42.10">
    <property type="match status" value="1"/>
</dbReference>
<dbReference type="GO" id="GO:0006508">
    <property type="term" value="P:proteolysis"/>
    <property type="evidence" value="ECO:0007669"/>
    <property type="project" value="UniProtKB-KW"/>
</dbReference>
<evidence type="ECO:0000313" key="12">
    <source>
        <dbReference type="EMBL" id="GAH99130.1"/>
    </source>
</evidence>
<keyword evidence="9 10" id="KW-0472">Membrane</keyword>
<accession>X1KZR6</accession>
<comment type="caution">
    <text evidence="12">The sequence shown here is derived from an EMBL/GenBank/DDBJ whole genome shotgun (WGS) entry which is preliminary data.</text>
</comment>
<evidence type="ECO:0000256" key="8">
    <source>
        <dbReference type="ARBA" id="ARBA00023049"/>
    </source>
</evidence>
<gene>
    <name evidence="12" type="ORF">S06H3_01850</name>
</gene>
<dbReference type="PANTHER" id="PTHR42837:SF2">
    <property type="entry name" value="MEMBRANE METALLOPROTEASE ARASP2, CHLOROPLASTIC-RELATED"/>
    <property type="match status" value="1"/>
</dbReference>
<keyword evidence="6" id="KW-0862">Zinc</keyword>
<evidence type="ECO:0000256" key="2">
    <source>
        <dbReference type="ARBA" id="ARBA00004141"/>
    </source>
</evidence>
<keyword evidence="5" id="KW-0378">Hydrolase</keyword>
<dbReference type="InterPro" id="IPR001478">
    <property type="entry name" value="PDZ"/>
</dbReference>
<evidence type="ECO:0000256" key="1">
    <source>
        <dbReference type="ARBA" id="ARBA00001947"/>
    </source>
</evidence>
<feature type="transmembrane region" description="Helical" evidence="10">
    <location>
        <begin position="101"/>
        <end position="125"/>
    </location>
</feature>
<dbReference type="NCBIfam" id="TIGR00054">
    <property type="entry name" value="RIP metalloprotease RseP"/>
    <property type="match status" value="1"/>
</dbReference>
<feature type="transmembrane region" description="Helical" evidence="10">
    <location>
        <begin position="324"/>
        <end position="342"/>
    </location>
</feature>
<feature type="transmembrane region" description="Helical" evidence="10">
    <location>
        <begin position="6"/>
        <end position="28"/>
    </location>
</feature>
<dbReference type="InterPro" id="IPR036034">
    <property type="entry name" value="PDZ_sf"/>
</dbReference>
<reference evidence="12" key="1">
    <citation type="journal article" date="2014" name="Front. Microbiol.">
        <title>High frequency of phylogenetically diverse reductive dehalogenase-homologous genes in deep subseafloor sedimentary metagenomes.</title>
        <authorList>
            <person name="Kawai M."/>
            <person name="Futagami T."/>
            <person name="Toyoda A."/>
            <person name="Takaki Y."/>
            <person name="Nishi S."/>
            <person name="Hori S."/>
            <person name="Arai W."/>
            <person name="Tsubouchi T."/>
            <person name="Morono Y."/>
            <person name="Uchiyama I."/>
            <person name="Ito T."/>
            <person name="Fujiyama A."/>
            <person name="Inagaki F."/>
            <person name="Takami H."/>
        </authorList>
    </citation>
    <scope>NUCLEOTIDE SEQUENCE</scope>
    <source>
        <strain evidence="12">Expedition CK06-06</strain>
    </source>
</reference>
<evidence type="ECO:0000259" key="11">
    <source>
        <dbReference type="PROSITE" id="PS50106"/>
    </source>
</evidence>
<sequence length="352" mass="38974">MEKMLTIIAFIFVFSILVFFHEFGHFIAAKASGVRVYKFAFGFGPRILGFTKNQTEYVICLIPLGGYVKMAGEMGQENVKETSEEVPEEQRFDKKSLRIRALIVALGPFMNIFTSVIIFSLIFFVNGIPVISNSISAVIENGPADQAGVLPGDKIIAVDSIKMDNPNEIANIINKRSGEMLEITVDRAGESIDIFVTPKYDEDYKRGLIGITFEIFVKKINMFSALGKGLITTGSIIRLIFSNTVEMITGKVPVEIAGPLGIAQMTGQAAKLGFLNLLYFTAILSIFIGLFNLLPIPILDGGHIIILTIEKLRGKPLEAEKINLIYLIGISFIIIIFIFATYKDILRIFVNK</sequence>
<name>X1KZR6_9ZZZZ</name>
<dbReference type="GO" id="GO:0016020">
    <property type="term" value="C:membrane"/>
    <property type="evidence" value="ECO:0007669"/>
    <property type="project" value="UniProtKB-SubCell"/>
</dbReference>